<keyword evidence="5 6" id="KW-0472">Membrane</keyword>
<dbReference type="AlphaFoldDB" id="A0A323UDQ1"/>
<dbReference type="PANTHER" id="PTHR30485">
    <property type="entry name" value="NI/FE-HYDROGENASE 1 B-TYPE CYTOCHROME SUBUNIT"/>
    <property type="match status" value="1"/>
</dbReference>
<accession>A0A323UDQ1</accession>
<feature type="transmembrane region" description="Helical" evidence="6">
    <location>
        <begin position="179"/>
        <end position="203"/>
    </location>
</feature>
<reference evidence="8 9" key="1">
    <citation type="submission" date="2018-06" db="EMBL/GenBank/DDBJ databases">
        <title>Draft Whole-Genome Sequence of the purple photosynthetic bacterium Rhodospeudomonas palustris XCP.</title>
        <authorList>
            <person name="Rayyan A."/>
            <person name="Meyer T.E."/>
            <person name="Kyndt J.A."/>
        </authorList>
    </citation>
    <scope>NUCLEOTIDE SEQUENCE [LARGE SCALE GENOMIC DNA]</scope>
    <source>
        <strain evidence="8 9">XCP</strain>
    </source>
</reference>
<comment type="caution">
    <text evidence="8">The sequence shown here is derived from an EMBL/GenBank/DDBJ whole genome shotgun (WGS) entry which is preliminary data.</text>
</comment>
<sequence length="213" mass="23098">MSTTALTDPAPTTAAPPESGAALHPLWVRVMHWVNAAAMLAMILSGWQIYNAAPLFSFQFSPTLTLGGWLGGGLLWHFAAMWVLVINGVLYVILGFATGRFRRKLWPISFPAIVSDLSQAVRLRLSHDDLNRYNSVQKALYVGVLLVGVVTVGSGLAIWKPVQFHYLTALLGGYDTARYVHFAAMSAIVAFSAIHIALAALVPKALRAMILGR</sequence>
<proteinExistence type="predicted"/>
<dbReference type="Proteomes" id="UP000248134">
    <property type="component" value="Unassembled WGS sequence"/>
</dbReference>
<dbReference type="GO" id="GO:0020037">
    <property type="term" value="F:heme binding"/>
    <property type="evidence" value="ECO:0007669"/>
    <property type="project" value="TreeGrafter"/>
</dbReference>
<protein>
    <submittedName>
        <fullName evidence="8">Cytochrome b/b6 domain-containing protein</fullName>
    </submittedName>
</protein>
<dbReference type="PANTHER" id="PTHR30485:SF1">
    <property type="entry name" value="CYTOCHROME YDHU-RELATED"/>
    <property type="match status" value="1"/>
</dbReference>
<dbReference type="GO" id="GO:0022904">
    <property type="term" value="P:respiratory electron transport chain"/>
    <property type="evidence" value="ECO:0007669"/>
    <property type="project" value="InterPro"/>
</dbReference>
<dbReference type="InterPro" id="IPR051542">
    <property type="entry name" value="Hydrogenase_cytochrome"/>
</dbReference>
<feature type="domain" description="Cytochrome b561 bacterial/Ni-hydrogenase" evidence="7">
    <location>
        <begin position="24"/>
        <end position="210"/>
    </location>
</feature>
<evidence type="ECO:0000313" key="9">
    <source>
        <dbReference type="Proteomes" id="UP000248134"/>
    </source>
</evidence>
<name>A0A323UDQ1_RHOPL</name>
<dbReference type="EMBL" id="QKQS01000023">
    <property type="protein sequence ID" value="PZA10844.1"/>
    <property type="molecule type" value="Genomic_DNA"/>
</dbReference>
<evidence type="ECO:0000256" key="3">
    <source>
        <dbReference type="ARBA" id="ARBA00022692"/>
    </source>
</evidence>
<dbReference type="InterPro" id="IPR016174">
    <property type="entry name" value="Di-haem_cyt_TM"/>
</dbReference>
<evidence type="ECO:0000313" key="8">
    <source>
        <dbReference type="EMBL" id="PZA10844.1"/>
    </source>
</evidence>
<dbReference type="OrthoDB" id="9781740at2"/>
<keyword evidence="4 6" id="KW-1133">Transmembrane helix</keyword>
<feature type="transmembrane region" description="Helical" evidence="6">
    <location>
        <begin position="139"/>
        <end position="159"/>
    </location>
</feature>
<dbReference type="RefSeq" id="WP_110786939.1">
    <property type="nucleotide sequence ID" value="NZ_QKQS01000023.1"/>
</dbReference>
<keyword evidence="2" id="KW-1003">Cell membrane</keyword>
<comment type="subcellular location">
    <subcellularLocation>
        <location evidence="1">Cell membrane</location>
        <topology evidence="1">Multi-pass membrane protein</topology>
    </subcellularLocation>
</comment>
<feature type="transmembrane region" description="Helical" evidence="6">
    <location>
        <begin position="73"/>
        <end position="94"/>
    </location>
</feature>
<dbReference type="GO" id="GO:0009055">
    <property type="term" value="F:electron transfer activity"/>
    <property type="evidence" value="ECO:0007669"/>
    <property type="project" value="InterPro"/>
</dbReference>
<evidence type="ECO:0000256" key="2">
    <source>
        <dbReference type="ARBA" id="ARBA00022475"/>
    </source>
</evidence>
<organism evidence="8 9">
    <name type="scientific">Rhodopseudomonas palustris</name>
    <dbReference type="NCBI Taxonomy" id="1076"/>
    <lineage>
        <taxon>Bacteria</taxon>
        <taxon>Pseudomonadati</taxon>
        <taxon>Pseudomonadota</taxon>
        <taxon>Alphaproteobacteria</taxon>
        <taxon>Hyphomicrobiales</taxon>
        <taxon>Nitrobacteraceae</taxon>
        <taxon>Rhodopseudomonas</taxon>
    </lineage>
</organism>
<dbReference type="Pfam" id="PF01292">
    <property type="entry name" value="Ni_hydr_CYTB"/>
    <property type="match status" value="1"/>
</dbReference>
<evidence type="ECO:0000256" key="5">
    <source>
        <dbReference type="ARBA" id="ARBA00023136"/>
    </source>
</evidence>
<evidence type="ECO:0000256" key="1">
    <source>
        <dbReference type="ARBA" id="ARBA00004651"/>
    </source>
</evidence>
<gene>
    <name evidence="8" type="ORF">DNX69_15995</name>
</gene>
<evidence type="ECO:0000256" key="4">
    <source>
        <dbReference type="ARBA" id="ARBA00022989"/>
    </source>
</evidence>
<dbReference type="InterPro" id="IPR011577">
    <property type="entry name" value="Cyt_b561_bac/Ni-Hgenase"/>
</dbReference>
<keyword evidence="3 6" id="KW-0812">Transmembrane</keyword>
<dbReference type="SUPFAM" id="SSF81342">
    <property type="entry name" value="Transmembrane di-heme cytochromes"/>
    <property type="match status" value="1"/>
</dbReference>
<feature type="transmembrane region" description="Helical" evidence="6">
    <location>
        <begin position="33"/>
        <end position="53"/>
    </location>
</feature>
<dbReference type="Gene3D" id="1.20.950.20">
    <property type="entry name" value="Transmembrane di-heme cytochromes, Chain C"/>
    <property type="match status" value="1"/>
</dbReference>
<evidence type="ECO:0000256" key="6">
    <source>
        <dbReference type="SAM" id="Phobius"/>
    </source>
</evidence>
<evidence type="ECO:0000259" key="7">
    <source>
        <dbReference type="Pfam" id="PF01292"/>
    </source>
</evidence>
<dbReference type="GO" id="GO:0005886">
    <property type="term" value="C:plasma membrane"/>
    <property type="evidence" value="ECO:0007669"/>
    <property type="project" value="UniProtKB-SubCell"/>
</dbReference>